<evidence type="ECO:0000256" key="1">
    <source>
        <dbReference type="SAM" id="Phobius"/>
    </source>
</evidence>
<sequence length="52" mass="6639">MPQMAPMSWMMLYMYFIMMLMIFIIKMYFNKEVMMKLKMNLKTIQLMNNWKW</sequence>
<name>E2RUU7_9NEOP</name>
<dbReference type="RefSeq" id="YP_004021855.1">
    <property type="nucleotide sequence ID" value="NC_014702.1"/>
</dbReference>
<accession>E2RUU7</accession>
<gene>
    <name evidence="2" type="primary">ATP8</name>
</gene>
<keyword evidence="2" id="KW-0496">Mitochondrion</keyword>
<proteinExistence type="predicted"/>
<dbReference type="GeneID" id="9978598"/>
<keyword evidence="1" id="KW-0812">Transmembrane</keyword>
<dbReference type="AlphaFoldDB" id="E2RUU7"/>
<reference evidence="2" key="1">
    <citation type="journal article" date="2011" name="Mol. Phylogenet. Evol.">
        <title>Exploring the molecular phylogeny of phasmids with whole mitochondrial genome sequences.</title>
        <authorList>
            <person name="Komoto N."/>
            <person name="Yukuhiro K."/>
            <person name="Ueda K."/>
            <person name="Tomita S."/>
        </authorList>
    </citation>
    <scope>NUCLEOTIDE SEQUENCE</scope>
</reference>
<dbReference type="EMBL" id="AB477463">
    <property type="protein sequence ID" value="BAJ24481.1"/>
    <property type="molecule type" value="Genomic_DNA"/>
</dbReference>
<dbReference type="CTD" id="4509"/>
<geneLocation type="mitochondrion" evidence="2"/>
<evidence type="ECO:0000313" key="2">
    <source>
        <dbReference type="EMBL" id="BAJ24481.1"/>
    </source>
</evidence>
<keyword evidence="1" id="KW-1133">Transmembrane helix</keyword>
<protein>
    <submittedName>
        <fullName evidence="2">ATP synthase F0 subunit 8</fullName>
    </submittedName>
</protein>
<feature type="transmembrane region" description="Helical" evidence="1">
    <location>
        <begin position="12"/>
        <end position="29"/>
    </location>
</feature>
<organism evidence="2">
    <name type="scientific">Ramulus mikado</name>
    <dbReference type="NCBI Taxonomy" id="2823491"/>
    <lineage>
        <taxon>Eukaryota</taxon>
        <taxon>Metazoa</taxon>
        <taxon>Ecdysozoa</taxon>
        <taxon>Arthropoda</taxon>
        <taxon>Hexapoda</taxon>
        <taxon>Insecta</taxon>
        <taxon>Pterygota</taxon>
        <taxon>Neoptera</taxon>
        <taxon>Polyneoptera</taxon>
        <taxon>Phasmatodea</taxon>
        <taxon>Verophasmatodea</taxon>
        <taxon>Anareolatae</taxon>
        <taxon>Phasmatidae</taxon>
        <taxon>Clitumninae</taxon>
        <taxon>Clitumnini</taxon>
        <taxon>Ramulus</taxon>
    </lineage>
</organism>
<keyword evidence="1" id="KW-0472">Membrane</keyword>